<organism evidence="2 3">
    <name type="scientific">Jatropha curcas</name>
    <name type="common">Barbados nut</name>
    <dbReference type="NCBI Taxonomy" id="180498"/>
    <lineage>
        <taxon>Eukaryota</taxon>
        <taxon>Viridiplantae</taxon>
        <taxon>Streptophyta</taxon>
        <taxon>Embryophyta</taxon>
        <taxon>Tracheophyta</taxon>
        <taxon>Spermatophyta</taxon>
        <taxon>Magnoliopsida</taxon>
        <taxon>eudicotyledons</taxon>
        <taxon>Gunneridae</taxon>
        <taxon>Pentapetalae</taxon>
        <taxon>rosids</taxon>
        <taxon>fabids</taxon>
        <taxon>Malpighiales</taxon>
        <taxon>Euphorbiaceae</taxon>
        <taxon>Crotonoideae</taxon>
        <taxon>Jatropheae</taxon>
        <taxon>Jatropha</taxon>
    </lineage>
</organism>
<sequence length="136" mass="15725">MGSKVEDPKVQEEPREDPLTFSEKPKVEASSVHEQSEEKVEDAMDKDNRELMGWKLDYGSALEDSSDSEHSEDLNDDDKVFFFVDPRLLPGYDSAYIRPLNIYDEDDFFTKMVKKGTEYAVEEYNKKEGAELKLDN</sequence>
<proteinExistence type="predicted"/>
<dbReference type="EMBL" id="KK914327">
    <property type="protein sequence ID" value="KDP40870.1"/>
    <property type="molecule type" value="Genomic_DNA"/>
</dbReference>
<name>A0A067L8P5_JATCU</name>
<keyword evidence="3" id="KW-1185">Reference proteome</keyword>
<feature type="compositionally biased region" description="Basic and acidic residues" evidence="1">
    <location>
        <begin position="34"/>
        <end position="46"/>
    </location>
</feature>
<gene>
    <name evidence="2" type="ORF">JCGZ_24869</name>
</gene>
<evidence type="ECO:0000313" key="3">
    <source>
        <dbReference type="Proteomes" id="UP000027138"/>
    </source>
</evidence>
<reference evidence="2 3" key="1">
    <citation type="journal article" date="2014" name="PLoS ONE">
        <title>Global Analysis of Gene Expression Profiles in Physic Nut (Jatropha curcas L.) Seedlings Exposed to Salt Stress.</title>
        <authorList>
            <person name="Zhang L."/>
            <person name="Zhang C."/>
            <person name="Wu P."/>
            <person name="Chen Y."/>
            <person name="Li M."/>
            <person name="Jiang H."/>
            <person name="Wu G."/>
        </authorList>
    </citation>
    <scope>NUCLEOTIDE SEQUENCE [LARGE SCALE GENOMIC DNA]</scope>
    <source>
        <strain evidence="3">cv. GZQX0401</strain>
        <tissue evidence="2">Young leaves</tissue>
    </source>
</reference>
<feature type="region of interest" description="Disordered" evidence="1">
    <location>
        <begin position="1"/>
        <end position="46"/>
    </location>
</feature>
<accession>A0A067L8P5</accession>
<evidence type="ECO:0000313" key="2">
    <source>
        <dbReference type="EMBL" id="KDP40870.1"/>
    </source>
</evidence>
<protein>
    <submittedName>
        <fullName evidence="2">Uncharacterized protein</fullName>
    </submittedName>
</protein>
<feature type="compositionally biased region" description="Basic and acidic residues" evidence="1">
    <location>
        <begin position="1"/>
        <end position="27"/>
    </location>
</feature>
<dbReference type="AlphaFoldDB" id="A0A067L8P5"/>
<evidence type="ECO:0000256" key="1">
    <source>
        <dbReference type="SAM" id="MobiDB-lite"/>
    </source>
</evidence>
<dbReference type="Proteomes" id="UP000027138">
    <property type="component" value="Unassembled WGS sequence"/>
</dbReference>